<dbReference type="NCBIfam" id="TIGR01493">
    <property type="entry name" value="HAD-SF-IA-v2"/>
    <property type="match status" value="1"/>
</dbReference>
<dbReference type="Gene3D" id="3.40.50.1000">
    <property type="entry name" value="HAD superfamily/HAD-like"/>
    <property type="match status" value="1"/>
</dbReference>
<dbReference type="InterPro" id="IPR006439">
    <property type="entry name" value="HAD-SF_hydro_IA"/>
</dbReference>
<evidence type="ECO:0000256" key="1">
    <source>
        <dbReference type="ARBA" id="ARBA00008106"/>
    </source>
</evidence>
<dbReference type="InterPro" id="IPR051540">
    <property type="entry name" value="S-2-haloacid_dehalogenase"/>
</dbReference>
<name>A0ABW4TLD2_9ACTN</name>
<sequence length="225" mass="24544">MTTLTPDVDALALDVYGTLVDTGGQVDRLRSVVGDRAPAFSDAWRQVQLEYTFRRAVMRDWVDFGVCTAQALDAVAQRFEVALTDDERQGLLDGYRRLPAYDDAREALQRLRDSGVRAVAFTNGVEASARDLLDHAGLLPLLDDVVTVEPVQSFKPDPAVYAHLLATLDLRAERVALVSGNSFDIIGAKHVGLAAVWVRRSPAAALDPWGVSPDRTVSALTELLD</sequence>
<dbReference type="CDD" id="cd02588">
    <property type="entry name" value="HAD_L2-DEX"/>
    <property type="match status" value="1"/>
</dbReference>
<dbReference type="PRINTS" id="PR00413">
    <property type="entry name" value="HADHALOGNASE"/>
</dbReference>
<dbReference type="SFLD" id="SFLDS00003">
    <property type="entry name" value="Haloacid_Dehalogenase"/>
    <property type="match status" value="1"/>
</dbReference>
<keyword evidence="4" id="KW-1185">Reference proteome</keyword>
<reference evidence="4" key="1">
    <citation type="journal article" date="2019" name="Int. J. Syst. Evol. Microbiol.">
        <title>The Global Catalogue of Microorganisms (GCM) 10K type strain sequencing project: providing services to taxonomists for standard genome sequencing and annotation.</title>
        <authorList>
            <consortium name="The Broad Institute Genomics Platform"/>
            <consortium name="The Broad Institute Genome Sequencing Center for Infectious Disease"/>
            <person name="Wu L."/>
            <person name="Ma J."/>
        </authorList>
    </citation>
    <scope>NUCLEOTIDE SEQUENCE [LARGE SCALE GENOMIC DNA]</scope>
    <source>
        <strain evidence="4">CGMCC 1.12477</strain>
    </source>
</reference>
<evidence type="ECO:0000313" key="4">
    <source>
        <dbReference type="Proteomes" id="UP001597351"/>
    </source>
</evidence>
<evidence type="ECO:0000256" key="2">
    <source>
        <dbReference type="ARBA" id="ARBA00022801"/>
    </source>
</evidence>
<accession>A0ABW4TLD2</accession>
<dbReference type="Gene3D" id="1.10.150.240">
    <property type="entry name" value="Putative phosphatase, domain 2"/>
    <property type="match status" value="1"/>
</dbReference>
<comment type="similarity">
    <text evidence="1">Belongs to the HAD-like hydrolase superfamily. S-2-haloalkanoic acid dehalogenase family.</text>
</comment>
<dbReference type="SUPFAM" id="SSF56784">
    <property type="entry name" value="HAD-like"/>
    <property type="match status" value="1"/>
</dbReference>
<evidence type="ECO:0000313" key="3">
    <source>
        <dbReference type="EMBL" id="MFD1946923.1"/>
    </source>
</evidence>
<dbReference type="PANTHER" id="PTHR43316:SF3">
    <property type="entry name" value="HALOACID DEHALOGENASE, TYPE II (AFU_ORTHOLOGUE AFUA_2G07750)-RELATED"/>
    <property type="match status" value="1"/>
</dbReference>
<organism evidence="3 4">
    <name type="scientific">Nocardioides aestuarii</name>
    <dbReference type="NCBI Taxonomy" id="252231"/>
    <lineage>
        <taxon>Bacteria</taxon>
        <taxon>Bacillati</taxon>
        <taxon>Actinomycetota</taxon>
        <taxon>Actinomycetes</taxon>
        <taxon>Propionibacteriales</taxon>
        <taxon>Nocardioidaceae</taxon>
        <taxon>Nocardioides</taxon>
    </lineage>
</organism>
<dbReference type="InterPro" id="IPR023198">
    <property type="entry name" value="PGP-like_dom2"/>
</dbReference>
<dbReference type="Proteomes" id="UP001597351">
    <property type="component" value="Unassembled WGS sequence"/>
</dbReference>
<dbReference type="RefSeq" id="WP_343917535.1">
    <property type="nucleotide sequence ID" value="NZ_BAAAJT010000002.1"/>
</dbReference>
<comment type="caution">
    <text evidence="3">The sequence shown here is derived from an EMBL/GenBank/DDBJ whole genome shotgun (WGS) entry which is preliminary data.</text>
</comment>
<dbReference type="InterPro" id="IPR023214">
    <property type="entry name" value="HAD_sf"/>
</dbReference>
<dbReference type="EMBL" id="JBHUGD010000003">
    <property type="protein sequence ID" value="MFD1946923.1"/>
    <property type="molecule type" value="Genomic_DNA"/>
</dbReference>
<keyword evidence="2" id="KW-0378">Hydrolase</keyword>
<dbReference type="SFLD" id="SFLDG01129">
    <property type="entry name" value="C1.5:_HAD__Beta-PGM__Phosphata"/>
    <property type="match status" value="1"/>
</dbReference>
<dbReference type="InterPro" id="IPR006328">
    <property type="entry name" value="2-HAD"/>
</dbReference>
<dbReference type="InterPro" id="IPR036412">
    <property type="entry name" value="HAD-like_sf"/>
</dbReference>
<gene>
    <name evidence="3" type="ORF">ACFSDE_08965</name>
</gene>
<dbReference type="Pfam" id="PF00702">
    <property type="entry name" value="Hydrolase"/>
    <property type="match status" value="1"/>
</dbReference>
<dbReference type="NCBIfam" id="TIGR01428">
    <property type="entry name" value="HAD_type_II"/>
    <property type="match status" value="1"/>
</dbReference>
<proteinExistence type="inferred from homology"/>
<dbReference type="PANTHER" id="PTHR43316">
    <property type="entry name" value="HYDROLASE, HALOACID DELAHOGENASE-RELATED"/>
    <property type="match status" value="1"/>
</dbReference>
<protein>
    <submittedName>
        <fullName evidence="3">Haloacid dehalogenase type II</fullName>
    </submittedName>
</protein>